<sequence>MNDLIRRAIAAEADERPDPATVLAGLRRTRQRKPFGLVVGVASLTVAAAAAAVVIPMTIKKTESAPVAAAQPATAQNVLLVGTDDVDFADAILLARFEADGSVNAVSVPRDIAVGDTTINRLYRDDPARLVSAVEQVTGQKVDHHAAVRMAEFGKIAQVVGGVEVCLKKAAVDSITGVSFPAGKQTLEGDRALAFLRQRHGLAHGDLDRVRRHQAFLAGLAAKISKDNALALAREAGGSIRVDSGWDVLAFAQRFQGPVKIVVGTLPVGEPVTIADNVLALPADPSRAKQFVEQQFAGGAPAQDGCVD</sequence>
<keyword evidence="2" id="KW-1133">Transmembrane helix</keyword>
<dbReference type="Pfam" id="PF03816">
    <property type="entry name" value="LytR_cpsA_psr"/>
    <property type="match status" value="1"/>
</dbReference>
<dbReference type="InterPro" id="IPR050922">
    <property type="entry name" value="LytR/CpsA/Psr_CW_biosynth"/>
</dbReference>
<dbReference type="STRING" id="200378.SAMN05216553_104393"/>
<dbReference type="OrthoDB" id="9782542at2"/>
<evidence type="ECO:0000259" key="3">
    <source>
        <dbReference type="Pfam" id="PF03816"/>
    </source>
</evidence>
<proteinExistence type="inferred from homology"/>
<comment type="similarity">
    <text evidence="1">Belongs to the LytR/CpsA/Psr (LCP) family.</text>
</comment>
<accession>A0A1G7QEG1</accession>
<keyword evidence="2" id="KW-0472">Membrane</keyword>
<organism evidence="4 5">
    <name type="scientific">Lentzea fradiae</name>
    <dbReference type="NCBI Taxonomy" id="200378"/>
    <lineage>
        <taxon>Bacteria</taxon>
        <taxon>Bacillati</taxon>
        <taxon>Actinomycetota</taxon>
        <taxon>Actinomycetes</taxon>
        <taxon>Pseudonocardiales</taxon>
        <taxon>Pseudonocardiaceae</taxon>
        <taxon>Lentzea</taxon>
    </lineage>
</organism>
<dbReference type="NCBIfam" id="TIGR00350">
    <property type="entry name" value="lytR_cpsA_psr"/>
    <property type="match status" value="1"/>
</dbReference>
<keyword evidence="5" id="KW-1185">Reference proteome</keyword>
<dbReference type="AlphaFoldDB" id="A0A1G7QEG1"/>
<dbReference type="RefSeq" id="WP_090048364.1">
    <property type="nucleotide sequence ID" value="NZ_FNCC01000004.1"/>
</dbReference>
<keyword evidence="2" id="KW-0812">Transmembrane</keyword>
<dbReference type="InterPro" id="IPR004474">
    <property type="entry name" value="LytR_CpsA_psr"/>
</dbReference>
<feature type="transmembrane region" description="Helical" evidence="2">
    <location>
        <begin position="35"/>
        <end position="59"/>
    </location>
</feature>
<reference evidence="5" key="1">
    <citation type="submission" date="2016-10" db="EMBL/GenBank/DDBJ databases">
        <authorList>
            <person name="Varghese N."/>
            <person name="Submissions S."/>
        </authorList>
    </citation>
    <scope>NUCLEOTIDE SEQUENCE [LARGE SCALE GENOMIC DNA]</scope>
    <source>
        <strain evidence="5">CGMCC 4.3506</strain>
    </source>
</reference>
<evidence type="ECO:0000313" key="4">
    <source>
        <dbReference type="EMBL" id="SDF96319.1"/>
    </source>
</evidence>
<evidence type="ECO:0000313" key="5">
    <source>
        <dbReference type="Proteomes" id="UP000199623"/>
    </source>
</evidence>
<dbReference type="PANTHER" id="PTHR33392:SF6">
    <property type="entry name" value="POLYISOPRENYL-TEICHOIC ACID--PEPTIDOGLYCAN TEICHOIC ACID TRANSFERASE TAGU"/>
    <property type="match status" value="1"/>
</dbReference>
<dbReference type="EMBL" id="FNCC01000004">
    <property type="protein sequence ID" value="SDF96319.1"/>
    <property type="molecule type" value="Genomic_DNA"/>
</dbReference>
<protein>
    <submittedName>
        <fullName evidence="4">Transcriptional attenuator, LytR family</fullName>
    </submittedName>
</protein>
<evidence type="ECO:0000256" key="2">
    <source>
        <dbReference type="SAM" id="Phobius"/>
    </source>
</evidence>
<feature type="domain" description="Cell envelope-related transcriptional attenuator" evidence="3">
    <location>
        <begin position="89"/>
        <end position="225"/>
    </location>
</feature>
<gene>
    <name evidence="4" type="ORF">SAMN05216553_104393</name>
</gene>
<name>A0A1G7QEG1_9PSEU</name>
<dbReference type="Proteomes" id="UP000199623">
    <property type="component" value="Unassembled WGS sequence"/>
</dbReference>
<dbReference type="PANTHER" id="PTHR33392">
    <property type="entry name" value="POLYISOPRENYL-TEICHOIC ACID--PEPTIDOGLYCAN TEICHOIC ACID TRANSFERASE TAGU"/>
    <property type="match status" value="1"/>
</dbReference>
<evidence type="ECO:0000256" key="1">
    <source>
        <dbReference type="ARBA" id="ARBA00006068"/>
    </source>
</evidence>
<dbReference type="Gene3D" id="3.40.630.190">
    <property type="entry name" value="LCP protein"/>
    <property type="match status" value="1"/>
</dbReference>